<dbReference type="Proteomes" id="UP001596042">
    <property type="component" value="Unassembled WGS sequence"/>
</dbReference>
<protein>
    <submittedName>
        <fullName evidence="1">Uncharacterized protein</fullName>
    </submittedName>
</protein>
<gene>
    <name evidence="1" type="ORF">ACFO1V_12765</name>
</gene>
<comment type="caution">
    <text evidence="1">The sequence shown here is derived from an EMBL/GenBank/DDBJ whole genome shotgun (WGS) entry which is preliminary data.</text>
</comment>
<keyword evidence="2" id="KW-1185">Reference proteome</keyword>
<evidence type="ECO:0000313" key="1">
    <source>
        <dbReference type="EMBL" id="MFC4626067.1"/>
    </source>
</evidence>
<name>A0ABV9H8T6_9HYPH</name>
<reference evidence="2" key="1">
    <citation type="journal article" date="2019" name="Int. J. Syst. Evol. Microbiol.">
        <title>The Global Catalogue of Microorganisms (GCM) 10K type strain sequencing project: providing services to taxonomists for standard genome sequencing and annotation.</title>
        <authorList>
            <consortium name="The Broad Institute Genomics Platform"/>
            <consortium name="The Broad Institute Genome Sequencing Center for Infectious Disease"/>
            <person name="Wu L."/>
            <person name="Ma J."/>
        </authorList>
    </citation>
    <scope>NUCLEOTIDE SEQUENCE [LARGE SCALE GENOMIC DNA]</scope>
    <source>
        <strain evidence="2">CGMCC 1.15731</strain>
    </source>
</reference>
<evidence type="ECO:0000313" key="2">
    <source>
        <dbReference type="Proteomes" id="UP001596042"/>
    </source>
</evidence>
<proteinExistence type="predicted"/>
<organism evidence="1 2">
    <name type="scientific">Daeguia caeni</name>
    <dbReference type="NCBI Taxonomy" id="439612"/>
    <lineage>
        <taxon>Bacteria</taxon>
        <taxon>Pseudomonadati</taxon>
        <taxon>Pseudomonadota</taxon>
        <taxon>Alphaproteobacteria</taxon>
        <taxon>Hyphomicrobiales</taxon>
        <taxon>Brucellaceae</taxon>
        <taxon>Daeguia</taxon>
    </lineage>
</organism>
<dbReference type="RefSeq" id="WP_374832734.1">
    <property type="nucleotide sequence ID" value="NZ_JBHEEZ010000018.1"/>
</dbReference>
<accession>A0ABV9H8T6</accession>
<dbReference type="EMBL" id="JBHSEL010000121">
    <property type="protein sequence ID" value="MFC4626067.1"/>
    <property type="molecule type" value="Genomic_DNA"/>
</dbReference>
<sequence length="42" mass="4613">MKKPGIAGPLSKAVPEKDFRPELRNNIMPEQFSVSVKSGLLC</sequence>